<evidence type="ECO:0000313" key="2">
    <source>
        <dbReference type="EMBL" id="QKW46665.1"/>
    </source>
</evidence>
<sequence length="271" mass="29157">MSFLTDVVEAIRAHRAELETLLDPPARAELLEILADAESDPVVAAADLRELIKPFTPPGHPLRAALIPSGVRFQPGTAAPPDGDALLALLVHLRSEVEIEGSPADAPLDVHRPAPESHAGDENHPTREGHTADDSRSAPADHPAAEHRSAFADRADPPYRPDADDAWLLAEPALQSASLDLAPEHARDLIRLTVADEEERVPAFQLDPASGTPYPVVVEINRLLSADEDPWGAVDWWLGPNVWLDAAPARLLGTGVDHTLLSAARAEIPEW</sequence>
<feature type="region of interest" description="Disordered" evidence="1">
    <location>
        <begin position="101"/>
        <end position="158"/>
    </location>
</feature>
<feature type="compositionally biased region" description="Basic and acidic residues" evidence="1">
    <location>
        <begin position="143"/>
        <end position="158"/>
    </location>
</feature>
<name>A0A7H8MWU4_STRMI</name>
<dbReference type="AlphaFoldDB" id="A0A7H8MWU4"/>
<proteinExistence type="predicted"/>
<organism evidence="2 3">
    <name type="scientific">Streptomyces microflavus</name>
    <name type="common">Streptomyces lipmanii</name>
    <dbReference type="NCBI Taxonomy" id="1919"/>
    <lineage>
        <taxon>Bacteria</taxon>
        <taxon>Bacillati</taxon>
        <taxon>Actinomycetota</taxon>
        <taxon>Actinomycetes</taxon>
        <taxon>Kitasatosporales</taxon>
        <taxon>Streptomycetaceae</taxon>
        <taxon>Streptomyces</taxon>
    </lineage>
</organism>
<evidence type="ECO:0000313" key="3">
    <source>
        <dbReference type="Proteomes" id="UP000509345"/>
    </source>
</evidence>
<gene>
    <name evidence="2" type="ORF">HUT09_31265</name>
</gene>
<accession>A0A7H8MWU4</accession>
<feature type="compositionally biased region" description="Basic and acidic residues" evidence="1">
    <location>
        <begin position="108"/>
        <end position="136"/>
    </location>
</feature>
<dbReference type="Proteomes" id="UP000509345">
    <property type="component" value="Chromosome"/>
</dbReference>
<dbReference type="GeneID" id="87635760"/>
<dbReference type="EMBL" id="CP054926">
    <property type="protein sequence ID" value="QKW46665.1"/>
    <property type="molecule type" value="Genomic_DNA"/>
</dbReference>
<reference evidence="2 3" key="1">
    <citation type="submission" date="2020-06" db="EMBL/GenBank/DDBJ databases">
        <title>Genome mining for natural products.</title>
        <authorList>
            <person name="Zhang B."/>
            <person name="Shi J."/>
            <person name="Ge H."/>
        </authorList>
    </citation>
    <scope>NUCLEOTIDE SEQUENCE [LARGE SCALE GENOMIC DNA]</scope>
    <source>
        <strain evidence="2 3">NA06532</strain>
    </source>
</reference>
<evidence type="ECO:0000256" key="1">
    <source>
        <dbReference type="SAM" id="MobiDB-lite"/>
    </source>
</evidence>
<protein>
    <submittedName>
        <fullName evidence="2">Uncharacterized protein</fullName>
    </submittedName>
</protein>
<dbReference type="RefSeq" id="WP_176145023.1">
    <property type="nucleotide sequence ID" value="NZ_CP054926.1"/>
</dbReference>